<dbReference type="GO" id="GO:0001510">
    <property type="term" value="P:RNA methylation"/>
    <property type="evidence" value="ECO:0007669"/>
    <property type="project" value="InterPro"/>
</dbReference>
<evidence type="ECO:0000313" key="8">
    <source>
        <dbReference type="EMBL" id="SBT30355.1"/>
    </source>
</evidence>
<evidence type="ECO:0000256" key="5">
    <source>
        <dbReference type="PROSITE-ProRule" id="PRU01023"/>
    </source>
</evidence>
<sequence>MNTGEDAKMEEGDTNEIPYYDKNFLLEKNENFFNYYVKQKIISEDEIDDFMEIINTELPITFRVLKNNKYSNFINENIKKKLQELGKNNYAVMKLNEEDEMYEIYLTRSQIKKEENYKNLYNYLINLNESGYIFRQELVSMLPVLFLKLQENFFVLDICAAPGSKTAQIVDYMHLIKKKNVKNLLIKRFLERSSSTMSKLVECIKQGDDDMGAFDAHGIQSEENRDNTGNTSGKDSSISDVDASDMFGNANVVTMDQPDIAPIGESIHLGKENNMGEDTTNEQMRGKRTLKNTHEQCCHVLENNMYDDEFFEYILNVDNKLYEEYKKLISNNNPSGVVVANDANFKRCCMLFHRLKNIHSNCLVVTNNNAINFPYIYMKNEKENTTEKKFFDSVLCDVPCSGDGTLRKDRNIWLNWNPVNAYNLFQLQVNILKRSIELTKEGGHIVYSTCSLNPVENEAVICEVFNSIENFNSLKLINFENELIKRLNFKEGLKEWKLLLDDKWFDTFEEFCYYVKTIDIRKYKKVYDKIQHGMFTPEKKFMDDINLKFVKRFFPHYYNAGGFFIAVIKKCGKVQWKEKTKKDKRTKKNNNNISTKNIGEEGNLYKERKTEHRKKYKNRKKKKKNKKKRDATTEAYSNGTKQSCCDGKVEEEEEKVKEQVKGYVNRTVDGDTNGARDKDTANSFNILGSDDFSKGYHVLGSDDFSKGYHVLGSDDFSKGYHVLGSDDLSKSYHTLGSDQFVKNYTMVESDHLLEGSFHTRNSHRTSNGDIIHLINKRSEEELSSYINNGITATEVGKEWEILHNRGDPAERSDDSGRRSGDSSKQSGDGSKQSGDSRKQSGDSRKQSGDSRKQSGDEAKGRKSQCELERANIEHTHVEEGQIQMGDEKLTKQREYISLDYYEKLFCVNNFLEKIKNYFNFNDDFLSIKNNLYIHLKDDSNFCRLPIKERINECIKKINFVSNNTKDILECYTKIKLKIISAGITVIQIDKNKKNGKENYYRINYSGCLNFIPFFKQVDNFLLCKIYREKIIKKYFSPVYENDKRVFHFEDYMNRLIGERKSTMSKGSTNKNNKERNNTLSRKKMENNDMEFTHIDNCANDTTIVKNELEKENQTFVPDEQDKSLDDNEMENDVNTIWVGSDAILDLIKVDKSKINNITNETIKQTEKLTKYSPNILLTLNKNKQILAIPSSKGNVYVDISIDKNSIIMLPYILN</sequence>
<dbReference type="InterPro" id="IPR049560">
    <property type="entry name" value="MeTrfase_RsmB-F_NOP2_cat"/>
</dbReference>
<feature type="domain" description="SAM-dependent MTase RsmB/NOP-type" evidence="7">
    <location>
        <begin position="328"/>
        <end position="571"/>
    </location>
</feature>
<accession>A0A1A8YGR2</accession>
<keyword evidence="1 5" id="KW-0489">Methyltransferase</keyword>
<dbReference type="GO" id="GO:0008173">
    <property type="term" value="F:RNA methyltransferase activity"/>
    <property type="evidence" value="ECO:0007669"/>
    <property type="project" value="InterPro"/>
</dbReference>
<dbReference type="PANTHER" id="PTHR22808">
    <property type="entry name" value="NCL1 YEAST -RELATED NOL1/NOP2/FMU SUN DOMAIN-CONTAINING"/>
    <property type="match status" value="1"/>
</dbReference>
<dbReference type="PROSITE" id="PS51686">
    <property type="entry name" value="SAM_MT_RSMB_NOP"/>
    <property type="match status" value="1"/>
</dbReference>
<name>A0A1A8YGR2_PLAOA</name>
<dbReference type="Pfam" id="PF01189">
    <property type="entry name" value="Methyltr_RsmB-F"/>
    <property type="match status" value="1"/>
</dbReference>
<evidence type="ECO:0000256" key="3">
    <source>
        <dbReference type="ARBA" id="ARBA00022691"/>
    </source>
</evidence>
<dbReference type="InterPro" id="IPR029063">
    <property type="entry name" value="SAM-dependent_MTases_sf"/>
</dbReference>
<feature type="region of interest" description="Disordered" evidence="6">
    <location>
        <begin position="805"/>
        <end position="885"/>
    </location>
</feature>
<reference evidence="11" key="1">
    <citation type="submission" date="2016-05" db="EMBL/GenBank/DDBJ databases">
        <authorList>
            <person name="Naeem R."/>
        </authorList>
    </citation>
    <scope>NUCLEOTIDE SEQUENCE [LARGE SCALE GENOMIC DNA]</scope>
</reference>
<feature type="active site" description="Nucleophile" evidence="5">
    <location>
        <position position="450"/>
    </location>
</feature>
<evidence type="ECO:0000313" key="11">
    <source>
        <dbReference type="Proteomes" id="UP000078555"/>
    </source>
</evidence>
<feature type="compositionally biased region" description="Polar residues" evidence="6">
    <location>
        <begin position="634"/>
        <end position="643"/>
    </location>
</feature>
<keyword evidence="11" id="KW-1185">Reference proteome</keyword>
<keyword evidence="3 5" id="KW-0949">S-adenosyl-L-methionine</keyword>
<dbReference type="Proteomes" id="UP000078550">
    <property type="component" value="Unassembled WGS sequence"/>
</dbReference>
<evidence type="ECO:0000313" key="9">
    <source>
        <dbReference type="EMBL" id="SBT30728.1"/>
    </source>
</evidence>
<dbReference type="GO" id="GO:0003723">
    <property type="term" value="F:RNA binding"/>
    <property type="evidence" value="ECO:0007669"/>
    <property type="project" value="UniProtKB-UniRule"/>
</dbReference>
<evidence type="ECO:0000259" key="7">
    <source>
        <dbReference type="PROSITE" id="PS51686"/>
    </source>
</evidence>
<dbReference type="EMBL" id="FLRE01000001">
    <property type="protein sequence ID" value="SBT30728.1"/>
    <property type="molecule type" value="Genomic_DNA"/>
</dbReference>
<keyword evidence="4 5" id="KW-0694">RNA-binding</keyword>
<evidence type="ECO:0000256" key="1">
    <source>
        <dbReference type="ARBA" id="ARBA00022603"/>
    </source>
</evidence>
<evidence type="ECO:0000256" key="4">
    <source>
        <dbReference type="ARBA" id="ARBA00022884"/>
    </source>
</evidence>
<feature type="binding site" evidence="5">
    <location>
        <position position="342"/>
    </location>
    <ligand>
        <name>S-adenosyl-L-methionine</name>
        <dbReference type="ChEBI" id="CHEBI:59789"/>
    </ligand>
</feature>
<dbReference type="InterPro" id="IPR001678">
    <property type="entry name" value="MeTrfase_RsmB-F_NOP2_dom"/>
</dbReference>
<keyword evidence="2 5" id="KW-0808">Transferase</keyword>
<reference evidence="9" key="2">
    <citation type="submission" date="2016-05" db="EMBL/GenBank/DDBJ databases">
        <authorList>
            <person name="Lavstsen T."/>
            <person name="Jespersen J.S."/>
        </authorList>
    </citation>
    <scope>NUCLEOTIDE SEQUENCE [LARGE SCALE GENOMIC DNA]</scope>
</reference>
<dbReference type="PRINTS" id="PR02008">
    <property type="entry name" value="RCMTFAMILY"/>
</dbReference>
<protein>
    <submittedName>
        <fullName evidence="9">NOL1/NOP2/sun family methyltransferase</fullName>
    </submittedName>
</protein>
<comment type="caution">
    <text evidence="5">Lacks conserved residue(s) required for the propagation of feature annotation.</text>
</comment>
<dbReference type="InterPro" id="IPR023267">
    <property type="entry name" value="RCMT"/>
</dbReference>
<comment type="similarity">
    <text evidence="5">Belongs to the class I-like SAM-binding methyltransferase superfamily. RsmB/NOP family.</text>
</comment>
<dbReference type="EMBL" id="FLRD01000001">
    <property type="protein sequence ID" value="SBT30355.1"/>
    <property type="molecule type" value="Genomic_DNA"/>
</dbReference>
<dbReference type="AlphaFoldDB" id="A0A1A8YGR2"/>
<dbReference type="SUPFAM" id="SSF53335">
    <property type="entry name" value="S-adenosyl-L-methionine-dependent methyltransferases"/>
    <property type="match status" value="2"/>
</dbReference>
<feature type="compositionally biased region" description="Polar residues" evidence="6">
    <location>
        <begin position="227"/>
        <end position="239"/>
    </location>
</feature>
<evidence type="ECO:0000256" key="2">
    <source>
        <dbReference type="ARBA" id="ARBA00022679"/>
    </source>
</evidence>
<feature type="region of interest" description="Disordered" evidence="6">
    <location>
        <begin position="579"/>
        <end position="645"/>
    </location>
</feature>
<evidence type="ECO:0000256" key="6">
    <source>
        <dbReference type="SAM" id="MobiDB-lite"/>
    </source>
</evidence>
<evidence type="ECO:0000313" key="10">
    <source>
        <dbReference type="Proteomes" id="UP000078550"/>
    </source>
</evidence>
<dbReference type="Proteomes" id="UP000078555">
    <property type="component" value="Unassembled WGS sequence"/>
</dbReference>
<feature type="compositionally biased region" description="Basic residues" evidence="6">
    <location>
        <begin position="611"/>
        <end position="629"/>
    </location>
</feature>
<reference evidence="10" key="3">
    <citation type="submission" date="2016-05" db="EMBL/GenBank/DDBJ databases">
        <authorList>
            <person name="Naeem Raeece"/>
        </authorList>
    </citation>
    <scope>NUCLEOTIDE SEQUENCE [LARGE SCALE GENOMIC DNA]</scope>
</reference>
<feature type="compositionally biased region" description="Low complexity" evidence="6">
    <location>
        <begin position="822"/>
        <end position="833"/>
    </location>
</feature>
<gene>
    <name evidence="8" type="ORF">POVWA1_000160</name>
    <name evidence="9" type="ORF">POVWA2_000430</name>
</gene>
<feature type="region of interest" description="Disordered" evidence="6">
    <location>
        <begin position="219"/>
        <end position="243"/>
    </location>
</feature>
<feature type="compositionally biased region" description="Basic and acidic residues" evidence="6">
    <location>
        <begin position="834"/>
        <end position="885"/>
    </location>
</feature>
<organism evidence="9 10">
    <name type="scientific">Plasmodium ovale wallikeri</name>
    <dbReference type="NCBI Taxonomy" id="864142"/>
    <lineage>
        <taxon>Eukaryota</taxon>
        <taxon>Sar</taxon>
        <taxon>Alveolata</taxon>
        <taxon>Apicomplexa</taxon>
        <taxon>Aconoidasida</taxon>
        <taxon>Haemosporida</taxon>
        <taxon>Plasmodiidae</taxon>
        <taxon>Plasmodium</taxon>
        <taxon>Plasmodium (Plasmodium)</taxon>
    </lineage>
</organism>
<proteinExistence type="inferred from homology"/>
<feature type="compositionally biased region" description="Basic and acidic residues" evidence="6">
    <location>
        <begin position="805"/>
        <end position="821"/>
    </location>
</feature>
<dbReference type="Gene3D" id="3.40.50.150">
    <property type="entry name" value="Vaccinia Virus protein VP39"/>
    <property type="match status" value="2"/>
</dbReference>
<dbReference type="PANTHER" id="PTHR22808:SF1">
    <property type="entry name" value="RNA CYTOSINE-C(5)-METHYLTRANSFERASE NSUN2-RELATED"/>
    <property type="match status" value="1"/>
</dbReference>
<feature type="binding site" evidence="5">
    <location>
        <position position="397"/>
    </location>
    <ligand>
        <name>S-adenosyl-L-methionine</name>
        <dbReference type="ChEBI" id="CHEBI:59789"/>
    </ligand>
</feature>